<evidence type="ECO:0000313" key="2">
    <source>
        <dbReference type="Proteomes" id="UP000283383"/>
    </source>
</evidence>
<keyword evidence="2" id="KW-1185">Reference proteome</keyword>
<accession>A0A420IVQ8</accession>
<reference evidence="1 2" key="1">
    <citation type="journal article" date="2018" name="BMC Genomics">
        <title>Comparative genome analyses reveal sequence features reflecting distinct modes of host-adaptation between dicot and monocot powdery mildew.</title>
        <authorList>
            <person name="Wu Y."/>
            <person name="Ma X."/>
            <person name="Pan Z."/>
            <person name="Kale S.D."/>
            <person name="Song Y."/>
            <person name="King H."/>
            <person name="Zhang Q."/>
            <person name="Presley C."/>
            <person name="Deng X."/>
            <person name="Wei C.I."/>
            <person name="Xiao S."/>
        </authorList>
    </citation>
    <scope>NUCLEOTIDE SEQUENCE [LARGE SCALE GENOMIC DNA]</scope>
    <source>
        <strain evidence="1">UMSG3</strain>
    </source>
</reference>
<dbReference type="Proteomes" id="UP000283383">
    <property type="component" value="Unassembled WGS sequence"/>
</dbReference>
<evidence type="ECO:0000313" key="1">
    <source>
        <dbReference type="EMBL" id="RKF78602.1"/>
    </source>
</evidence>
<proteinExistence type="predicted"/>
<gene>
    <name evidence="1" type="ORF">GcM3_062032</name>
</gene>
<dbReference type="AlphaFoldDB" id="A0A420IVQ8"/>
<organism evidence="1 2">
    <name type="scientific">Golovinomyces cichoracearum</name>
    <dbReference type="NCBI Taxonomy" id="62708"/>
    <lineage>
        <taxon>Eukaryota</taxon>
        <taxon>Fungi</taxon>
        <taxon>Dikarya</taxon>
        <taxon>Ascomycota</taxon>
        <taxon>Pezizomycotina</taxon>
        <taxon>Leotiomycetes</taxon>
        <taxon>Erysiphales</taxon>
        <taxon>Erysiphaceae</taxon>
        <taxon>Golovinomyces</taxon>
    </lineage>
</organism>
<name>A0A420IVQ8_9PEZI</name>
<dbReference type="EMBL" id="MCBQ01006285">
    <property type="protein sequence ID" value="RKF78602.1"/>
    <property type="molecule type" value="Genomic_DNA"/>
</dbReference>
<protein>
    <submittedName>
        <fullName evidence="1">Uncharacterized protein</fullName>
    </submittedName>
</protein>
<comment type="caution">
    <text evidence="1">The sequence shown here is derived from an EMBL/GenBank/DDBJ whole genome shotgun (WGS) entry which is preliminary data.</text>
</comment>
<sequence>MIRLAPDYKARKAGFSDLGQKIQELVTGKSLASDVWNVPSRIAILAPNPAKAATLTKVKITIQERLGNTTFERQENWTFLFLDPFLKESAVSTVYTIPWMD</sequence>